<evidence type="ECO:0000256" key="1">
    <source>
        <dbReference type="SAM" id="Phobius"/>
    </source>
</evidence>
<feature type="domain" description="Putative glutamine amidotransferase" evidence="2">
    <location>
        <begin position="414"/>
        <end position="573"/>
    </location>
</feature>
<accession>A0A3A8JHK6</accession>
<dbReference type="InterPro" id="IPR010768">
    <property type="entry name" value="GATase1-like"/>
</dbReference>
<dbReference type="SUPFAM" id="SSF53300">
    <property type="entry name" value="vWA-like"/>
    <property type="match status" value="1"/>
</dbReference>
<dbReference type="Gene3D" id="3.40.50.410">
    <property type="entry name" value="von Willebrand factor, type A domain"/>
    <property type="match status" value="1"/>
</dbReference>
<name>A0A3A8JHK6_9BACT</name>
<dbReference type="Pfam" id="PF07090">
    <property type="entry name" value="GATase1_like"/>
    <property type="match status" value="1"/>
</dbReference>
<organism evidence="3 4">
    <name type="scientific">Corallococcus terminator</name>
    <dbReference type="NCBI Taxonomy" id="2316733"/>
    <lineage>
        <taxon>Bacteria</taxon>
        <taxon>Pseudomonadati</taxon>
        <taxon>Myxococcota</taxon>
        <taxon>Myxococcia</taxon>
        <taxon>Myxococcales</taxon>
        <taxon>Cystobacterineae</taxon>
        <taxon>Myxococcaceae</taxon>
        <taxon>Corallococcus</taxon>
    </lineage>
</organism>
<protein>
    <submittedName>
        <fullName evidence="3">Theronine dehydrogenase</fullName>
    </submittedName>
</protein>
<keyword evidence="1" id="KW-1133">Transmembrane helix</keyword>
<keyword evidence="1" id="KW-0812">Transmembrane</keyword>
<dbReference type="AlphaFoldDB" id="A0A3A8JHK6"/>
<proteinExistence type="predicted"/>
<comment type="caution">
    <text evidence="3">The sequence shown here is derived from an EMBL/GenBank/DDBJ whole genome shotgun (WGS) entry which is preliminary data.</text>
</comment>
<dbReference type="InterPro" id="IPR029062">
    <property type="entry name" value="Class_I_gatase-like"/>
</dbReference>
<gene>
    <name evidence="3" type="ORF">D7V88_11785</name>
</gene>
<dbReference type="PANTHER" id="PTHR37947:SF1">
    <property type="entry name" value="BLL2462 PROTEIN"/>
    <property type="match status" value="1"/>
</dbReference>
<evidence type="ECO:0000313" key="4">
    <source>
        <dbReference type="Proteomes" id="UP000268094"/>
    </source>
</evidence>
<dbReference type="SUPFAM" id="SSF52317">
    <property type="entry name" value="Class I glutamine amidotransferase-like"/>
    <property type="match status" value="1"/>
</dbReference>
<dbReference type="Proteomes" id="UP000268094">
    <property type="component" value="Unassembled WGS sequence"/>
</dbReference>
<dbReference type="EMBL" id="RAVZ01000062">
    <property type="protein sequence ID" value="RKG89951.1"/>
    <property type="molecule type" value="Genomic_DNA"/>
</dbReference>
<dbReference type="InterPro" id="IPR036465">
    <property type="entry name" value="vWFA_dom_sf"/>
</dbReference>
<keyword evidence="1" id="KW-0472">Membrane</keyword>
<feature type="transmembrane region" description="Helical" evidence="1">
    <location>
        <begin position="20"/>
        <end position="38"/>
    </location>
</feature>
<dbReference type="PANTHER" id="PTHR37947">
    <property type="entry name" value="BLL2462 PROTEIN"/>
    <property type="match status" value="1"/>
</dbReference>
<dbReference type="RefSeq" id="WP_120540725.1">
    <property type="nucleotide sequence ID" value="NZ_RAVZ01000062.1"/>
</dbReference>
<sequence>MNSPSFNAWKLVSLSPLPVWALVLLAVGLVAGIALAAWGVRREPSRGRRLLLWGLRLGAGLAAFFFLLEPGIRHLQVARMKNRVAVLVDRSASMNFPSEPGGPTRSAQVAAFLEKAAPTFASWQDRFTVEVYGVDPELAPVTPAQLGSEPARAGTTDLLAALRSASAAGQGSRKLSGVLLFSDGADNAELKAGAVGRARAALADLGVPVSTFLVGQEALKDLAVEGLKVDDFAFVRNSLTVEVEIHGRGFAGQDIPVVLSQEGKTVANKLVRMTTADDVKPVSFTFTPDQTGRFVYTVTVPTFPDEAVSENNSRSFTLKVIRDRVRVLLVVGRPSWDERFLRGLLKQDANVDLVSFYILRTLSDDPGVTNERELSLIPFPMEEIFDTKLHTFDVVIFQNFGYSDPSLSIAEYERNLERYIHEGGAFVMIGGDSVLGEGRASMPTLMEALPVEAAGPANPEPFKPRLTPEGLRHPVTSIGTGAASTEGTWGELAPIPGANLTRARQGATVLMDHPFVTVDGKNAPLVSVWDYGRGRAMVVATDATWSWAFTAHRDGSPNRAYDRFWGNALRWLVRDPDLTTLKVTADPPSVEPGRPVGVVVQARMADYQPAQDAQVRVELFSVATQKPVAVQTGATGADGVVRLEFAPPAPGPYKLLASAKKGETDLGKGEDAVAVRAVGPELSDASVRPQLMEQIASITEGKAYKLPQDGMPDVPLLDPPVVEVGRAKDQPLWDRWYYLVALIALLGAEWFARRRFGYV</sequence>
<keyword evidence="4" id="KW-1185">Reference proteome</keyword>
<reference evidence="4" key="1">
    <citation type="submission" date="2018-09" db="EMBL/GenBank/DDBJ databases">
        <authorList>
            <person name="Livingstone P.G."/>
            <person name="Whitworth D.E."/>
        </authorList>
    </citation>
    <scope>NUCLEOTIDE SEQUENCE [LARGE SCALE GENOMIC DNA]</scope>
    <source>
        <strain evidence="4">CA054A</strain>
    </source>
</reference>
<evidence type="ECO:0000313" key="3">
    <source>
        <dbReference type="EMBL" id="RKG89951.1"/>
    </source>
</evidence>
<dbReference type="OrthoDB" id="9769144at2"/>
<feature type="transmembrane region" description="Helical" evidence="1">
    <location>
        <begin position="50"/>
        <end position="68"/>
    </location>
</feature>
<dbReference type="Gene3D" id="3.40.50.880">
    <property type="match status" value="1"/>
</dbReference>
<evidence type="ECO:0000259" key="2">
    <source>
        <dbReference type="Pfam" id="PF07090"/>
    </source>
</evidence>